<comment type="caution">
    <text evidence="4">The sequence shown here is derived from an EMBL/GenBank/DDBJ whole genome shotgun (WGS) entry which is preliminary data.</text>
</comment>
<gene>
    <name evidence="4" type="ORF">AR438_05510</name>
</gene>
<dbReference type="EMBL" id="LLYZ01000003">
    <property type="protein sequence ID" value="KQK26700.1"/>
    <property type="molecule type" value="Genomic_DNA"/>
</dbReference>
<evidence type="ECO:0000256" key="1">
    <source>
        <dbReference type="ARBA" id="ARBA00022729"/>
    </source>
</evidence>
<feature type="domain" description="Secretion system C-terminal sorting" evidence="3">
    <location>
        <begin position="178"/>
        <end position="245"/>
    </location>
</feature>
<evidence type="ECO:0000313" key="4">
    <source>
        <dbReference type="EMBL" id="KQK26700.1"/>
    </source>
</evidence>
<keyword evidence="1 2" id="KW-0732">Signal</keyword>
<dbReference type="NCBIfam" id="TIGR04183">
    <property type="entry name" value="Por_Secre_tail"/>
    <property type="match status" value="1"/>
</dbReference>
<dbReference type="InterPro" id="IPR026444">
    <property type="entry name" value="Secre_tail"/>
</dbReference>
<name>A0A0Q3KQZ6_9FLAO</name>
<dbReference type="OrthoDB" id="667194at2"/>
<sequence length="247" mass="25862">MKKLLLISSLVLATTVSAQFSSGVVTLGSTGMTVKLDTTPTTATITLTGDSNSMLGLGFGSSGMANGADGFIYNSTSSRDYTFGGFTAPSADPVQDWTQTSNTISGSTRTVVATRSLLGGTGDFVIPNAAGTINIFYARTSGGQSIAYHGASRGYVSLNMVASLGTNDLLAESKKVSLYPNPAKSTVSFKNADKTKSVDIYESTGRKVKTVKLESESINVSDLKSGSYYLEITLNDGTLSFEKLIKE</sequence>
<dbReference type="RefSeq" id="WP_056012904.1">
    <property type="nucleotide sequence ID" value="NZ_LLYZ01000003.1"/>
</dbReference>
<dbReference type="Proteomes" id="UP000051682">
    <property type="component" value="Unassembled WGS sequence"/>
</dbReference>
<evidence type="ECO:0000313" key="5">
    <source>
        <dbReference type="Proteomes" id="UP000051682"/>
    </source>
</evidence>
<dbReference type="STRING" id="452084.AR438_05510"/>
<accession>A0A0Q3KQZ6</accession>
<reference evidence="4 5" key="1">
    <citation type="submission" date="2015-10" db="EMBL/GenBank/DDBJ databases">
        <title>Chryseobacterium aquaticum genome.</title>
        <authorList>
            <person name="Newman J.D."/>
            <person name="Ferguson M.B."/>
            <person name="Miller J.R."/>
        </authorList>
    </citation>
    <scope>NUCLEOTIDE SEQUENCE [LARGE SCALE GENOMIC DNA]</scope>
    <source>
        <strain evidence="4 5">KCTC 12483</strain>
    </source>
</reference>
<feature type="signal peptide" evidence="2">
    <location>
        <begin position="1"/>
        <end position="18"/>
    </location>
</feature>
<keyword evidence="5" id="KW-1185">Reference proteome</keyword>
<dbReference type="Pfam" id="PF18962">
    <property type="entry name" value="Por_Secre_tail"/>
    <property type="match status" value="1"/>
</dbReference>
<proteinExistence type="predicted"/>
<protein>
    <submittedName>
        <fullName evidence="4">Secretion protein</fullName>
    </submittedName>
</protein>
<organism evidence="4 5">
    <name type="scientific">Chryseobacterium aquaticum</name>
    <dbReference type="NCBI Taxonomy" id="452084"/>
    <lineage>
        <taxon>Bacteria</taxon>
        <taxon>Pseudomonadati</taxon>
        <taxon>Bacteroidota</taxon>
        <taxon>Flavobacteriia</taxon>
        <taxon>Flavobacteriales</taxon>
        <taxon>Weeksellaceae</taxon>
        <taxon>Chryseobacterium group</taxon>
        <taxon>Chryseobacterium</taxon>
    </lineage>
</organism>
<dbReference type="AlphaFoldDB" id="A0A0Q3KQZ6"/>
<feature type="chain" id="PRO_5006204949" evidence="2">
    <location>
        <begin position="19"/>
        <end position="247"/>
    </location>
</feature>
<evidence type="ECO:0000256" key="2">
    <source>
        <dbReference type="SAM" id="SignalP"/>
    </source>
</evidence>
<evidence type="ECO:0000259" key="3">
    <source>
        <dbReference type="Pfam" id="PF18962"/>
    </source>
</evidence>